<evidence type="ECO:0000256" key="5">
    <source>
        <dbReference type="ARBA" id="ARBA00023125"/>
    </source>
</evidence>
<keyword evidence="6" id="KW-0234">DNA repair</keyword>
<organism evidence="8 10">
    <name type="scientific">Aquipseudomonas alcaligenes</name>
    <name type="common">Pseudomonas alcaligenes</name>
    <dbReference type="NCBI Taxonomy" id="43263"/>
    <lineage>
        <taxon>Bacteria</taxon>
        <taxon>Pseudomonadati</taxon>
        <taxon>Pseudomonadota</taxon>
        <taxon>Gammaproteobacteria</taxon>
        <taxon>Pseudomonadales</taxon>
        <taxon>Pseudomonadaceae</taxon>
        <taxon>Aquipseudomonas</taxon>
    </lineage>
</organism>
<evidence type="ECO:0000256" key="6">
    <source>
        <dbReference type="ARBA" id="ARBA00023204"/>
    </source>
</evidence>
<dbReference type="InterPro" id="IPR006166">
    <property type="entry name" value="ERCC4_domain"/>
</dbReference>
<dbReference type="EMBL" id="BPMS01000039">
    <property type="protein sequence ID" value="GIZ90888.1"/>
    <property type="molecule type" value="Genomic_DNA"/>
</dbReference>
<comment type="caution">
    <text evidence="8">The sequence shown here is derived from an EMBL/GenBank/DDBJ whole genome shotgun (WGS) entry which is preliminary data.</text>
</comment>
<evidence type="ECO:0000256" key="1">
    <source>
        <dbReference type="ARBA" id="ARBA00022722"/>
    </source>
</evidence>
<evidence type="ECO:0000313" key="8">
    <source>
        <dbReference type="EMBL" id="GIZ90888.1"/>
    </source>
</evidence>
<dbReference type="EMBL" id="BPMT01000038">
    <property type="protein sequence ID" value="GIZ95262.1"/>
    <property type="molecule type" value="Genomic_DNA"/>
</dbReference>
<evidence type="ECO:0000313" key="10">
    <source>
        <dbReference type="Proteomes" id="UP000887212"/>
    </source>
</evidence>
<feature type="domain" description="ERCC4" evidence="7">
    <location>
        <begin position="2"/>
        <end position="82"/>
    </location>
</feature>
<dbReference type="Proteomes" id="UP000887228">
    <property type="component" value="Unassembled WGS sequence"/>
</dbReference>
<keyword evidence="4" id="KW-0378">Hydrolase</keyword>
<evidence type="ECO:0000256" key="4">
    <source>
        <dbReference type="ARBA" id="ARBA00022801"/>
    </source>
</evidence>
<dbReference type="SUPFAM" id="SSF52980">
    <property type="entry name" value="Restriction endonuclease-like"/>
    <property type="match status" value="1"/>
</dbReference>
<dbReference type="GO" id="GO:0003697">
    <property type="term" value="F:single-stranded DNA binding"/>
    <property type="evidence" value="ECO:0007669"/>
    <property type="project" value="TreeGrafter"/>
</dbReference>
<accession>A0AA37CIS0</accession>
<name>A0AA37CIS0_AQUAC</name>
<dbReference type="GO" id="GO:1901255">
    <property type="term" value="P:nucleotide-excision repair involved in interstrand cross-link repair"/>
    <property type="evidence" value="ECO:0007669"/>
    <property type="project" value="TreeGrafter"/>
</dbReference>
<evidence type="ECO:0000259" key="7">
    <source>
        <dbReference type="SMART" id="SM00891"/>
    </source>
</evidence>
<dbReference type="SMART" id="SM00891">
    <property type="entry name" value="ERCC4"/>
    <property type="match status" value="1"/>
</dbReference>
<keyword evidence="1" id="KW-0540">Nuclease</keyword>
<dbReference type="AlphaFoldDB" id="A0AA37CIS0"/>
<dbReference type="PANTHER" id="PTHR10150">
    <property type="entry name" value="DNA REPAIR ENDONUCLEASE XPF"/>
    <property type="match status" value="1"/>
</dbReference>
<dbReference type="Pfam" id="PF02732">
    <property type="entry name" value="ERCC4"/>
    <property type="match status" value="1"/>
</dbReference>
<dbReference type="SUPFAM" id="SSF47781">
    <property type="entry name" value="RuvA domain 2-like"/>
    <property type="match status" value="1"/>
</dbReference>
<dbReference type="InterPro" id="IPR010994">
    <property type="entry name" value="RuvA_2-like"/>
</dbReference>
<evidence type="ECO:0000256" key="3">
    <source>
        <dbReference type="ARBA" id="ARBA00022763"/>
    </source>
</evidence>
<gene>
    <name evidence="8" type="ORF">KAM435_42150</name>
    <name evidence="9" type="ORF">KAM436_42300</name>
</gene>
<evidence type="ECO:0000256" key="2">
    <source>
        <dbReference type="ARBA" id="ARBA00022759"/>
    </source>
</evidence>
<reference evidence="8 11" key="1">
    <citation type="submission" date="2021-07" db="EMBL/GenBank/DDBJ databases">
        <title>Whole genome sequencing of carbapenem-resistant Pseudomonas spp. isolated in Japan.</title>
        <authorList>
            <person name="Suzuki M."/>
            <person name="Maehana S."/>
            <person name="Kitasato H."/>
        </authorList>
    </citation>
    <scope>NUCLEOTIDE SEQUENCE</scope>
    <source>
        <strain evidence="8">KAM435</strain>
        <strain evidence="9 11">KAM436</strain>
    </source>
</reference>
<evidence type="ECO:0000313" key="11">
    <source>
        <dbReference type="Proteomes" id="UP000887228"/>
    </source>
</evidence>
<dbReference type="Proteomes" id="UP000887212">
    <property type="component" value="Unassembled WGS sequence"/>
</dbReference>
<proteinExistence type="predicted"/>
<dbReference type="GO" id="GO:0000014">
    <property type="term" value="F:single-stranded DNA endodeoxyribonuclease activity"/>
    <property type="evidence" value="ECO:0007669"/>
    <property type="project" value="TreeGrafter"/>
</dbReference>
<dbReference type="Pfam" id="PF14520">
    <property type="entry name" value="HHH_5"/>
    <property type="match status" value="1"/>
</dbReference>
<protein>
    <recommendedName>
        <fullName evidence="7">ERCC4 domain-containing protein</fullName>
    </recommendedName>
</protein>
<keyword evidence="2" id="KW-0255">Endonuclease</keyword>
<dbReference type="GO" id="GO:0003684">
    <property type="term" value="F:damaged DNA binding"/>
    <property type="evidence" value="ECO:0007669"/>
    <property type="project" value="TreeGrafter"/>
</dbReference>
<sequence length="230" mass="25092">MKIYADAREGSSRVTEALTELGATVELAHLEVGDYVLAHDTVVLRRSANEFVEGVVHERIYNQASKARLEFGRVVILISDGDVYTTGHKVMPEILDSALSRLTILLGCTIFHTRSPYRAAAQIFRMAKHAQEGKPAELTFRKGGKVSPGMGQALYSLEGFPAVSPSTSRKLLQHFGSVHAVVNAQPEQLQEVHGIGPSKAERLYQALRWQLAPGDTVGDSVSLFAEPPSQ</sequence>
<dbReference type="InterPro" id="IPR011335">
    <property type="entry name" value="Restrct_endonuc-II-like"/>
</dbReference>
<evidence type="ECO:0000313" key="9">
    <source>
        <dbReference type="EMBL" id="GIZ95262.1"/>
    </source>
</evidence>
<dbReference type="PANTHER" id="PTHR10150:SF0">
    <property type="entry name" value="DNA REPAIR ENDONUCLEASE XPF"/>
    <property type="match status" value="1"/>
</dbReference>
<keyword evidence="3" id="KW-0227">DNA damage</keyword>
<dbReference type="Gene3D" id="1.10.150.20">
    <property type="entry name" value="5' to 3' exonuclease, C-terminal subdomain"/>
    <property type="match status" value="1"/>
</dbReference>
<keyword evidence="5" id="KW-0238">DNA-binding</keyword>
<dbReference type="GO" id="GO:0000724">
    <property type="term" value="P:double-strand break repair via homologous recombination"/>
    <property type="evidence" value="ECO:0007669"/>
    <property type="project" value="TreeGrafter"/>
</dbReference>
<dbReference type="Gene3D" id="3.40.50.10130">
    <property type="match status" value="1"/>
</dbReference>